<dbReference type="FunFam" id="3.30.200.20:FF:000035">
    <property type="entry name" value="Serine/threonine protein kinase Stk1"/>
    <property type="match status" value="1"/>
</dbReference>
<sequence length="424" mass="45330">MRAEPGIALGGRYRLVRPIAVGGMGEVWSAYDEALTRDVAVKVLREEFAGDPGFLERFRTEARNSASLSHPNIAQLFDYGEVEGSGYLVMELVVGEPLSDLLEREPVLPIRRLLPVLAQTARALHAAHQAGVVHRDVKPGNILMARGGKVKITDFGVSLAENQITMTATGMVMGTAQYLSPEQAVGKAATPLSDLYSLGIVAYEALVGNRPFTGPTAVDIAVAHVNNPVPPLPSSVDRRVAELVVRLLSKDPAQRPQSGAELADMFDKLVPRTPPSGVPVLVSEPVRPKDAFARRPQPPIRGLTPPSYPPRRDLREDESMSPRALVDRLLGKSNGSLPRRLTWPIVVALLVVVALLGAALASRVTSDSGPATMTVVMSSLGGDGTEYSRAGLHDGMITPYVPTSTGENPTTTRRSLASTEVKDA</sequence>
<evidence type="ECO:0000256" key="2">
    <source>
        <dbReference type="ARBA" id="ARBA00022527"/>
    </source>
</evidence>
<keyword evidence="6" id="KW-0067">ATP-binding</keyword>
<keyword evidence="4" id="KW-0547">Nucleotide-binding</keyword>
<evidence type="ECO:0000256" key="9">
    <source>
        <dbReference type="SAM" id="MobiDB-lite"/>
    </source>
</evidence>
<feature type="transmembrane region" description="Helical" evidence="10">
    <location>
        <begin position="341"/>
        <end position="361"/>
    </location>
</feature>
<dbReference type="EMBL" id="BKAL01000019">
    <property type="protein sequence ID" value="GEP70943.1"/>
    <property type="molecule type" value="Genomic_DNA"/>
</dbReference>
<organism evidence="12 13">
    <name type="scientific">Cellulomonas soli</name>
    <dbReference type="NCBI Taxonomy" id="931535"/>
    <lineage>
        <taxon>Bacteria</taxon>
        <taxon>Bacillati</taxon>
        <taxon>Actinomycetota</taxon>
        <taxon>Actinomycetes</taxon>
        <taxon>Micrococcales</taxon>
        <taxon>Cellulomonadaceae</taxon>
        <taxon>Cellulomonas</taxon>
    </lineage>
</organism>
<feature type="compositionally biased region" description="Polar residues" evidence="9">
    <location>
        <begin position="401"/>
        <end position="418"/>
    </location>
</feature>
<dbReference type="RefSeq" id="WP_146954709.1">
    <property type="nucleotide sequence ID" value="NZ_BAABBJ010000013.1"/>
</dbReference>
<evidence type="ECO:0000313" key="12">
    <source>
        <dbReference type="EMBL" id="GEP70943.1"/>
    </source>
</evidence>
<dbReference type="FunFam" id="1.10.510.10:FF:000021">
    <property type="entry name" value="Serine/threonine protein kinase"/>
    <property type="match status" value="1"/>
</dbReference>
<evidence type="ECO:0000313" key="13">
    <source>
        <dbReference type="Proteomes" id="UP000321798"/>
    </source>
</evidence>
<dbReference type="SUPFAM" id="SSF56112">
    <property type="entry name" value="Protein kinase-like (PK-like)"/>
    <property type="match status" value="1"/>
</dbReference>
<dbReference type="Pfam" id="PF00069">
    <property type="entry name" value="Pkinase"/>
    <property type="match status" value="1"/>
</dbReference>
<dbReference type="PROSITE" id="PS00108">
    <property type="entry name" value="PROTEIN_KINASE_ST"/>
    <property type="match status" value="1"/>
</dbReference>
<proteinExistence type="predicted"/>
<dbReference type="CDD" id="cd14014">
    <property type="entry name" value="STKc_PknB_like"/>
    <property type="match status" value="1"/>
</dbReference>
<dbReference type="GO" id="GO:0004674">
    <property type="term" value="F:protein serine/threonine kinase activity"/>
    <property type="evidence" value="ECO:0007669"/>
    <property type="project" value="UniProtKB-KW"/>
</dbReference>
<dbReference type="GO" id="GO:0045717">
    <property type="term" value="P:negative regulation of fatty acid biosynthetic process"/>
    <property type="evidence" value="ECO:0007669"/>
    <property type="project" value="UniProtKB-ARBA"/>
</dbReference>
<dbReference type="SMART" id="SM00220">
    <property type="entry name" value="S_TKc"/>
    <property type="match status" value="1"/>
</dbReference>
<dbReference type="PROSITE" id="PS50011">
    <property type="entry name" value="PROTEIN_KINASE_DOM"/>
    <property type="match status" value="1"/>
</dbReference>
<reference evidence="12 13" key="1">
    <citation type="submission" date="2019-07" db="EMBL/GenBank/DDBJ databases">
        <title>Whole genome shotgun sequence of Cellulomonas soli NBRC 109434.</title>
        <authorList>
            <person name="Hosoyama A."/>
            <person name="Uohara A."/>
            <person name="Ohji S."/>
            <person name="Ichikawa N."/>
        </authorList>
    </citation>
    <scope>NUCLEOTIDE SEQUENCE [LARGE SCALE GENOMIC DNA]</scope>
    <source>
        <strain evidence="12 13">NBRC 109434</strain>
    </source>
</reference>
<gene>
    <name evidence="12" type="ORF">CSO01_36580</name>
</gene>
<dbReference type="Gene3D" id="3.30.200.20">
    <property type="entry name" value="Phosphorylase Kinase, domain 1"/>
    <property type="match status" value="1"/>
</dbReference>
<keyword evidence="13" id="KW-1185">Reference proteome</keyword>
<dbReference type="InterPro" id="IPR011009">
    <property type="entry name" value="Kinase-like_dom_sf"/>
</dbReference>
<keyword evidence="3" id="KW-0808">Transferase</keyword>
<evidence type="ECO:0000256" key="1">
    <source>
        <dbReference type="ARBA" id="ARBA00012513"/>
    </source>
</evidence>
<evidence type="ECO:0000259" key="11">
    <source>
        <dbReference type="PROSITE" id="PS50011"/>
    </source>
</evidence>
<dbReference type="InterPro" id="IPR000719">
    <property type="entry name" value="Prot_kinase_dom"/>
</dbReference>
<accession>A0A512PIE1</accession>
<dbReference type="PANTHER" id="PTHR43289:SF6">
    <property type="entry name" value="SERINE_THREONINE-PROTEIN KINASE NEKL-3"/>
    <property type="match status" value="1"/>
</dbReference>
<feature type="domain" description="Protein kinase" evidence="11">
    <location>
        <begin position="13"/>
        <end position="270"/>
    </location>
</feature>
<dbReference type="GO" id="GO:0005524">
    <property type="term" value="F:ATP binding"/>
    <property type="evidence" value="ECO:0007669"/>
    <property type="project" value="UniProtKB-KW"/>
</dbReference>
<evidence type="ECO:0000256" key="5">
    <source>
        <dbReference type="ARBA" id="ARBA00022777"/>
    </source>
</evidence>
<evidence type="ECO:0000256" key="7">
    <source>
        <dbReference type="ARBA" id="ARBA00047899"/>
    </source>
</evidence>
<comment type="caution">
    <text evidence="12">The sequence shown here is derived from an EMBL/GenBank/DDBJ whole genome shotgun (WGS) entry which is preliminary data.</text>
</comment>
<evidence type="ECO:0000256" key="3">
    <source>
        <dbReference type="ARBA" id="ARBA00022679"/>
    </source>
</evidence>
<dbReference type="Gene3D" id="1.10.510.10">
    <property type="entry name" value="Transferase(Phosphotransferase) domain 1"/>
    <property type="match status" value="1"/>
</dbReference>
<name>A0A512PIE1_9CELL</name>
<dbReference type="AlphaFoldDB" id="A0A512PIE1"/>
<keyword evidence="10" id="KW-0812">Transmembrane</keyword>
<dbReference type="EC" id="2.7.11.1" evidence="1"/>
<evidence type="ECO:0000256" key="6">
    <source>
        <dbReference type="ARBA" id="ARBA00022840"/>
    </source>
</evidence>
<dbReference type="OrthoDB" id="9762169at2"/>
<feature type="region of interest" description="Disordered" evidence="9">
    <location>
        <begin position="280"/>
        <end position="320"/>
    </location>
</feature>
<keyword evidence="2" id="KW-0723">Serine/threonine-protein kinase</keyword>
<dbReference type="PANTHER" id="PTHR43289">
    <property type="entry name" value="MITOGEN-ACTIVATED PROTEIN KINASE KINASE KINASE 20-RELATED"/>
    <property type="match status" value="1"/>
</dbReference>
<evidence type="ECO:0000256" key="4">
    <source>
        <dbReference type="ARBA" id="ARBA00022741"/>
    </source>
</evidence>
<keyword evidence="5" id="KW-0418">Kinase</keyword>
<keyword evidence="10" id="KW-1133">Transmembrane helix</keyword>
<dbReference type="InterPro" id="IPR008271">
    <property type="entry name" value="Ser/Thr_kinase_AS"/>
</dbReference>
<feature type="region of interest" description="Disordered" evidence="9">
    <location>
        <begin position="391"/>
        <end position="424"/>
    </location>
</feature>
<feature type="compositionally biased region" description="Basic and acidic residues" evidence="9">
    <location>
        <begin position="310"/>
        <end position="320"/>
    </location>
</feature>
<evidence type="ECO:0000256" key="10">
    <source>
        <dbReference type="SAM" id="Phobius"/>
    </source>
</evidence>
<protein>
    <recommendedName>
        <fullName evidence="1">non-specific serine/threonine protein kinase</fullName>
        <ecNumber evidence="1">2.7.11.1</ecNumber>
    </recommendedName>
</protein>
<evidence type="ECO:0000256" key="8">
    <source>
        <dbReference type="ARBA" id="ARBA00048679"/>
    </source>
</evidence>
<keyword evidence="10" id="KW-0472">Membrane</keyword>
<dbReference type="Proteomes" id="UP000321798">
    <property type="component" value="Unassembled WGS sequence"/>
</dbReference>
<comment type="catalytic activity">
    <reaction evidence="8">
        <text>L-seryl-[protein] + ATP = O-phospho-L-seryl-[protein] + ADP + H(+)</text>
        <dbReference type="Rhea" id="RHEA:17989"/>
        <dbReference type="Rhea" id="RHEA-COMP:9863"/>
        <dbReference type="Rhea" id="RHEA-COMP:11604"/>
        <dbReference type="ChEBI" id="CHEBI:15378"/>
        <dbReference type="ChEBI" id="CHEBI:29999"/>
        <dbReference type="ChEBI" id="CHEBI:30616"/>
        <dbReference type="ChEBI" id="CHEBI:83421"/>
        <dbReference type="ChEBI" id="CHEBI:456216"/>
        <dbReference type="EC" id="2.7.11.1"/>
    </reaction>
</comment>
<comment type="catalytic activity">
    <reaction evidence="7">
        <text>L-threonyl-[protein] + ATP = O-phospho-L-threonyl-[protein] + ADP + H(+)</text>
        <dbReference type="Rhea" id="RHEA:46608"/>
        <dbReference type="Rhea" id="RHEA-COMP:11060"/>
        <dbReference type="Rhea" id="RHEA-COMP:11605"/>
        <dbReference type="ChEBI" id="CHEBI:15378"/>
        <dbReference type="ChEBI" id="CHEBI:30013"/>
        <dbReference type="ChEBI" id="CHEBI:30616"/>
        <dbReference type="ChEBI" id="CHEBI:61977"/>
        <dbReference type="ChEBI" id="CHEBI:456216"/>
        <dbReference type="EC" id="2.7.11.1"/>
    </reaction>
</comment>